<dbReference type="AlphaFoldDB" id="A0A1V4JV59"/>
<gene>
    <name evidence="1" type="ORF">AV530_015388</name>
</gene>
<name>A0A1V4JV59_PATFA</name>
<protein>
    <submittedName>
        <fullName evidence="1">Uncharacterized protein</fullName>
    </submittedName>
</protein>
<reference evidence="1 2" key="1">
    <citation type="submission" date="2016-02" db="EMBL/GenBank/DDBJ databases">
        <title>Band-tailed pigeon sequencing and assembly.</title>
        <authorList>
            <person name="Soares A.E."/>
            <person name="Novak B.J."/>
            <person name="Rice E.S."/>
            <person name="O'Connell B."/>
            <person name="Chang D."/>
            <person name="Weber S."/>
            <person name="Shapiro B."/>
        </authorList>
    </citation>
    <scope>NUCLEOTIDE SEQUENCE [LARGE SCALE GENOMIC DNA]</scope>
    <source>
        <strain evidence="1">BTP2013</strain>
        <tissue evidence="1">Blood</tissue>
    </source>
</reference>
<dbReference type="EMBL" id="LSYS01006073">
    <property type="protein sequence ID" value="OPJ76078.1"/>
    <property type="molecule type" value="Genomic_DNA"/>
</dbReference>
<comment type="caution">
    <text evidence="1">The sequence shown here is derived from an EMBL/GenBank/DDBJ whole genome shotgun (WGS) entry which is preliminary data.</text>
</comment>
<sequence>MEDEGANSLEDIGPESTTAGYSVLQLHFMLNMTQIVQHFAELKHYQIPWNGKCFLPKNQAIGIELQSEYGRKKCQLL</sequence>
<proteinExistence type="predicted"/>
<evidence type="ECO:0000313" key="1">
    <source>
        <dbReference type="EMBL" id="OPJ76078.1"/>
    </source>
</evidence>
<keyword evidence="2" id="KW-1185">Reference proteome</keyword>
<organism evidence="1 2">
    <name type="scientific">Patagioenas fasciata monilis</name>
    <dbReference type="NCBI Taxonomy" id="372326"/>
    <lineage>
        <taxon>Eukaryota</taxon>
        <taxon>Metazoa</taxon>
        <taxon>Chordata</taxon>
        <taxon>Craniata</taxon>
        <taxon>Vertebrata</taxon>
        <taxon>Euteleostomi</taxon>
        <taxon>Archelosauria</taxon>
        <taxon>Archosauria</taxon>
        <taxon>Dinosauria</taxon>
        <taxon>Saurischia</taxon>
        <taxon>Theropoda</taxon>
        <taxon>Coelurosauria</taxon>
        <taxon>Aves</taxon>
        <taxon>Neognathae</taxon>
        <taxon>Neoaves</taxon>
        <taxon>Columbimorphae</taxon>
        <taxon>Columbiformes</taxon>
        <taxon>Columbidae</taxon>
        <taxon>Patagioenas</taxon>
    </lineage>
</organism>
<evidence type="ECO:0000313" key="2">
    <source>
        <dbReference type="Proteomes" id="UP000190648"/>
    </source>
</evidence>
<dbReference type="Proteomes" id="UP000190648">
    <property type="component" value="Unassembled WGS sequence"/>
</dbReference>
<accession>A0A1V4JV59</accession>